<dbReference type="STRING" id="224013.ACX27_07160"/>
<evidence type="ECO:0000256" key="1">
    <source>
        <dbReference type="SAM" id="Phobius"/>
    </source>
</evidence>
<organism evidence="2 3">
    <name type="scientific">Nostoc piscinale CENA21</name>
    <dbReference type="NCBI Taxonomy" id="224013"/>
    <lineage>
        <taxon>Bacteria</taxon>
        <taxon>Bacillati</taxon>
        <taxon>Cyanobacteriota</taxon>
        <taxon>Cyanophyceae</taxon>
        <taxon>Nostocales</taxon>
        <taxon>Nostocaceae</taxon>
        <taxon>Nostoc</taxon>
    </lineage>
</organism>
<dbReference type="EMBL" id="CP012036">
    <property type="protein sequence ID" value="ALF52678.1"/>
    <property type="molecule type" value="Genomic_DNA"/>
</dbReference>
<dbReference type="AlphaFoldDB" id="A0A0M4SPZ3"/>
<feature type="transmembrane region" description="Helical" evidence="1">
    <location>
        <begin position="12"/>
        <end position="33"/>
    </location>
</feature>
<keyword evidence="1" id="KW-1133">Transmembrane helix</keyword>
<gene>
    <name evidence="2" type="ORF">ACX27_07160</name>
</gene>
<sequence length="105" mass="12179">MLQKNKIKNIVSGFLLLLLFHLASAIFILILAALVQSNYNLSLKIIVYGIYGFALWQLIYVIPFCLWLKHQDKNSLMQGVMLGAVMTFLLYGGCFLWVIYFMYIY</sequence>
<keyword evidence="1" id="KW-0472">Membrane</keyword>
<reference evidence="2 3" key="2">
    <citation type="journal article" date="2016" name="Genome Announc.">
        <title>Draft Genome Sequence of the N2-Fixing Cyanobacterium Nostoc piscinale CENA21, Isolated from the Brazilian Amazon Floodplain.</title>
        <authorList>
            <person name="Leao T."/>
            <person name="Guimaraes P.I."/>
            <person name="de Melo A.G."/>
            <person name="Ramos R.T."/>
            <person name="Leao P.N."/>
            <person name="Silva A."/>
            <person name="Fiore M.F."/>
            <person name="Schneider M.P."/>
        </authorList>
    </citation>
    <scope>NUCLEOTIDE SEQUENCE [LARGE SCALE GENOMIC DNA]</scope>
    <source>
        <strain evidence="2 3">CENA21</strain>
    </source>
</reference>
<dbReference type="Proteomes" id="UP000062645">
    <property type="component" value="Chromosome"/>
</dbReference>
<reference evidence="3" key="1">
    <citation type="submission" date="2015-07" db="EMBL/GenBank/DDBJ databases">
        <title>Genome Of Nitrogen-Fixing Cyanobacterium Nostoc piscinale CENA21 From Solimoes/Amazon River Floodplain Sediments And Comparative Genomics To Uncover Biosynthetic Natural Products Potential.</title>
        <authorList>
            <person name="Leao T.F."/>
            <person name="Leao P.N."/>
            <person name="Guimaraes P.I."/>
            <person name="de Melo A.G.C."/>
            <person name="Ramos R.T.J."/>
            <person name="Silva A."/>
            <person name="Fiore M.F."/>
            <person name="Schneider M.P.C."/>
        </authorList>
    </citation>
    <scope>NUCLEOTIDE SEQUENCE [LARGE SCALE GENOMIC DNA]</scope>
    <source>
        <strain evidence="3">CENA21</strain>
    </source>
</reference>
<dbReference type="KEGG" id="npz:ACX27_07160"/>
<dbReference type="OrthoDB" id="468426at2"/>
<dbReference type="PATRIC" id="fig|224013.5.peg.1744"/>
<keyword evidence="3" id="KW-1185">Reference proteome</keyword>
<name>A0A0M4SPZ3_9NOSO</name>
<evidence type="ECO:0000313" key="3">
    <source>
        <dbReference type="Proteomes" id="UP000062645"/>
    </source>
</evidence>
<feature type="transmembrane region" description="Helical" evidence="1">
    <location>
        <begin position="45"/>
        <end position="68"/>
    </location>
</feature>
<accession>A0A0M4SPZ3</accession>
<feature type="transmembrane region" description="Helical" evidence="1">
    <location>
        <begin position="80"/>
        <end position="103"/>
    </location>
</feature>
<keyword evidence="1" id="KW-0812">Transmembrane</keyword>
<dbReference type="RefSeq" id="WP_062290246.1">
    <property type="nucleotide sequence ID" value="NZ_CP012036.1"/>
</dbReference>
<proteinExistence type="predicted"/>
<protein>
    <submittedName>
        <fullName evidence="2">Uncharacterized protein</fullName>
    </submittedName>
</protein>
<evidence type="ECO:0000313" key="2">
    <source>
        <dbReference type="EMBL" id="ALF52678.1"/>
    </source>
</evidence>